<feature type="compositionally biased region" description="Basic and acidic residues" evidence="13">
    <location>
        <begin position="33"/>
        <end position="42"/>
    </location>
</feature>
<dbReference type="PANTHER" id="PTHR42878:SF7">
    <property type="entry name" value="SENSOR HISTIDINE KINASE GLRK"/>
    <property type="match status" value="1"/>
</dbReference>
<name>A0ABP8LKA8_9MICO</name>
<accession>A0ABP8LKA8</accession>
<dbReference type="Pfam" id="PF00672">
    <property type="entry name" value="HAMP"/>
    <property type="match status" value="1"/>
</dbReference>
<keyword evidence="4" id="KW-0597">Phosphoprotein</keyword>
<dbReference type="PRINTS" id="PR00344">
    <property type="entry name" value="BCTRLSENSOR"/>
</dbReference>
<comment type="catalytic activity">
    <reaction evidence="1">
        <text>ATP + protein L-histidine = ADP + protein N-phospho-L-histidine.</text>
        <dbReference type="EC" id="2.7.13.3"/>
    </reaction>
</comment>
<evidence type="ECO:0000259" key="15">
    <source>
        <dbReference type="PROSITE" id="PS50109"/>
    </source>
</evidence>
<dbReference type="EC" id="2.7.13.3" evidence="3"/>
<evidence type="ECO:0000256" key="1">
    <source>
        <dbReference type="ARBA" id="ARBA00000085"/>
    </source>
</evidence>
<keyword evidence="7" id="KW-0547">Nucleotide-binding</keyword>
<reference evidence="18" key="1">
    <citation type="journal article" date="2019" name="Int. J. Syst. Evol. Microbiol.">
        <title>The Global Catalogue of Microorganisms (GCM) 10K type strain sequencing project: providing services to taxonomists for standard genome sequencing and annotation.</title>
        <authorList>
            <consortium name="The Broad Institute Genomics Platform"/>
            <consortium name="The Broad Institute Genome Sequencing Center for Infectious Disease"/>
            <person name="Wu L."/>
            <person name="Ma J."/>
        </authorList>
    </citation>
    <scope>NUCLEOTIDE SEQUENCE [LARGE SCALE GENOMIC DNA]</scope>
    <source>
        <strain evidence="18">JCM 17810</strain>
    </source>
</reference>
<dbReference type="Gene3D" id="1.10.287.130">
    <property type="match status" value="1"/>
</dbReference>
<organism evidence="17 18">
    <name type="scientific">Georgenia halophila</name>
    <dbReference type="NCBI Taxonomy" id="620889"/>
    <lineage>
        <taxon>Bacteria</taxon>
        <taxon>Bacillati</taxon>
        <taxon>Actinomycetota</taxon>
        <taxon>Actinomycetes</taxon>
        <taxon>Micrococcales</taxon>
        <taxon>Bogoriellaceae</taxon>
        <taxon>Georgenia</taxon>
    </lineage>
</organism>
<feature type="region of interest" description="Disordered" evidence="13">
    <location>
        <begin position="1"/>
        <end position="55"/>
    </location>
</feature>
<feature type="transmembrane region" description="Helical" evidence="14">
    <location>
        <begin position="64"/>
        <end position="83"/>
    </location>
</feature>
<comment type="caution">
    <text evidence="17">The sequence shown here is derived from an EMBL/GenBank/DDBJ whole genome shotgun (WGS) entry which is preliminary data.</text>
</comment>
<evidence type="ECO:0000256" key="13">
    <source>
        <dbReference type="SAM" id="MobiDB-lite"/>
    </source>
</evidence>
<evidence type="ECO:0000256" key="11">
    <source>
        <dbReference type="ARBA" id="ARBA00023012"/>
    </source>
</evidence>
<dbReference type="GO" id="GO:0016301">
    <property type="term" value="F:kinase activity"/>
    <property type="evidence" value="ECO:0007669"/>
    <property type="project" value="UniProtKB-KW"/>
</dbReference>
<evidence type="ECO:0000256" key="10">
    <source>
        <dbReference type="ARBA" id="ARBA00022989"/>
    </source>
</evidence>
<dbReference type="SUPFAM" id="SSF55874">
    <property type="entry name" value="ATPase domain of HSP90 chaperone/DNA topoisomerase II/histidine kinase"/>
    <property type="match status" value="1"/>
</dbReference>
<dbReference type="SMART" id="SM00304">
    <property type="entry name" value="HAMP"/>
    <property type="match status" value="1"/>
</dbReference>
<dbReference type="SMART" id="SM00388">
    <property type="entry name" value="HisKA"/>
    <property type="match status" value="1"/>
</dbReference>
<dbReference type="CDD" id="cd00082">
    <property type="entry name" value="HisKA"/>
    <property type="match status" value="1"/>
</dbReference>
<dbReference type="InterPro" id="IPR036097">
    <property type="entry name" value="HisK_dim/P_sf"/>
</dbReference>
<dbReference type="InterPro" id="IPR050351">
    <property type="entry name" value="BphY/WalK/GraS-like"/>
</dbReference>
<keyword evidence="9" id="KW-0067">ATP-binding</keyword>
<dbReference type="Gene3D" id="3.30.565.10">
    <property type="entry name" value="Histidine kinase-like ATPase, C-terminal domain"/>
    <property type="match status" value="1"/>
</dbReference>
<keyword evidence="11" id="KW-0902">Two-component regulatory system</keyword>
<feature type="compositionally biased region" description="Low complexity" evidence="13">
    <location>
        <begin position="1"/>
        <end position="21"/>
    </location>
</feature>
<dbReference type="PANTHER" id="PTHR42878">
    <property type="entry name" value="TWO-COMPONENT HISTIDINE KINASE"/>
    <property type="match status" value="1"/>
</dbReference>
<feature type="compositionally biased region" description="Basic residues" evidence="13">
    <location>
        <begin position="553"/>
        <end position="563"/>
    </location>
</feature>
<dbReference type="InterPro" id="IPR036890">
    <property type="entry name" value="HATPase_C_sf"/>
</dbReference>
<evidence type="ECO:0000313" key="18">
    <source>
        <dbReference type="Proteomes" id="UP001500622"/>
    </source>
</evidence>
<sequence>MTSRRPAAAASSSGSTPSATADRSQETGGGGQEHGRQEHSAEPDPPSVEPAASRGSRIPARWRIAGWIVLTTGFTLLVLILVMRSLLINDVETAANVAIEQEADEFRTFAREGVDPRTGEPFESVAELLELYLSRQHPDQGEVLIGVGGDEILVSDNSRLTTESGEEYHLASDTATLDRILDSPDSGGVLTGEQGQLRWGKITINTQGEPGVFVVAEFVENSMEANDRIIRMTVLVALGGLLLTAGISYLVAGRILAPVRSIGRAAAEISESDLSVRVPVRTRDDLGELAQSFNNMLDRIEDAHTAQRRFVDDASHELRTPITVIRGHLELLGEDPGERAATLAVVDRELGRMSRIVTDLLMLAKAERPDFVVREETDLAKMMLDVESTLQALDDRPWLLMEVAEGRAAVDAQRLTQVMVQYATNAVQYSPPGTPVRFGSTVVPDDDAGAGGPVGGLLRLWMSDAGRGIDEKDMPRVFDRFNRAGAGSAHEPGVGLGLSIVRAIADAHGGRAWVESAVGEGSTFGIDVPVPLDRTAVATSDEHAAVSPQRAALRVRRHGREPR</sequence>
<proteinExistence type="predicted"/>
<evidence type="ECO:0000256" key="2">
    <source>
        <dbReference type="ARBA" id="ARBA00004236"/>
    </source>
</evidence>
<dbReference type="CDD" id="cd00075">
    <property type="entry name" value="HATPase"/>
    <property type="match status" value="1"/>
</dbReference>
<feature type="domain" description="Histidine kinase" evidence="15">
    <location>
        <begin position="313"/>
        <end position="532"/>
    </location>
</feature>
<dbReference type="CDD" id="cd06225">
    <property type="entry name" value="HAMP"/>
    <property type="match status" value="1"/>
</dbReference>
<feature type="transmembrane region" description="Helical" evidence="14">
    <location>
        <begin position="229"/>
        <end position="252"/>
    </location>
</feature>
<dbReference type="EMBL" id="BAABGN010000013">
    <property type="protein sequence ID" value="GAA4430361.1"/>
    <property type="molecule type" value="Genomic_DNA"/>
</dbReference>
<gene>
    <name evidence="17" type="ORF">GCM10023169_33700</name>
</gene>
<keyword evidence="14" id="KW-0472">Membrane</keyword>
<feature type="region of interest" description="Disordered" evidence="13">
    <location>
        <begin position="539"/>
        <end position="563"/>
    </location>
</feature>
<keyword evidence="18" id="KW-1185">Reference proteome</keyword>
<dbReference type="Pfam" id="PF00512">
    <property type="entry name" value="HisKA"/>
    <property type="match status" value="1"/>
</dbReference>
<feature type="domain" description="HAMP" evidence="16">
    <location>
        <begin position="253"/>
        <end position="305"/>
    </location>
</feature>
<dbReference type="SUPFAM" id="SSF158472">
    <property type="entry name" value="HAMP domain-like"/>
    <property type="match status" value="1"/>
</dbReference>
<keyword evidence="8 17" id="KW-0418">Kinase</keyword>
<evidence type="ECO:0000256" key="3">
    <source>
        <dbReference type="ARBA" id="ARBA00012438"/>
    </source>
</evidence>
<dbReference type="Proteomes" id="UP001500622">
    <property type="component" value="Unassembled WGS sequence"/>
</dbReference>
<comment type="subcellular location">
    <subcellularLocation>
        <location evidence="2">Cell membrane</location>
    </subcellularLocation>
</comment>
<evidence type="ECO:0000256" key="4">
    <source>
        <dbReference type="ARBA" id="ARBA00022553"/>
    </source>
</evidence>
<dbReference type="SUPFAM" id="SSF47384">
    <property type="entry name" value="Homodimeric domain of signal transducing histidine kinase"/>
    <property type="match status" value="1"/>
</dbReference>
<evidence type="ECO:0000256" key="5">
    <source>
        <dbReference type="ARBA" id="ARBA00022679"/>
    </source>
</evidence>
<dbReference type="Gene3D" id="6.10.340.10">
    <property type="match status" value="1"/>
</dbReference>
<protein>
    <recommendedName>
        <fullName evidence="12">Sensor-like histidine kinase SenX3</fullName>
        <ecNumber evidence="3">2.7.13.3</ecNumber>
    </recommendedName>
</protein>
<dbReference type="Pfam" id="PF02518">
    <property type="entry name" value="HATPase_c"/>
    <property type="match status" value="1"/>
</dbReference>
<dbReference type="InterPro" id="IPR005467">
    <property type="entry name" value="His_kinase_dom"/>
</dbReference>
<evidence type="ECO:0000256" key="12">
    <source>
        <dbReference type="ARBA" id="ARBA00039401"/>
    </source>
</evidence>
<keyword evidence="5" id="KW-0808">Transferase</keyword>
<dbReference type="PROSITE" id="PS50109">
    <property type="entry name" value="HIS_KIN"/>
    <property type="match status" value="1"/>
</dbReference>
<evidence type="ECO:0000256" key="6">
    <source>
        <dbReference type="ARBA" id="ARBA00022692"/>
    </source>
</evidence>
<dbReference type="PROSITE" id="PS50885">
    <property type="entry name" value="HAMP"/>
    <property type="match status" value="1"/>
</dbReference>
<dbReference type="InterPro" id="IPR003660">
    <property type="entry name" value="HAMP_dom"/>
</dbReference>
<dbReference type="SMART" id="SM00387">
    <property type="entry name" value="HATPase_c"/>
    <property type="match status" value="1"/>
</dbReference>
<keyword evidence="6 14" id="KW-0812">Transmembrane</keyword>
<evidence type="ECO:0000256" key="7">
    <source>
        <dbReference type="ARBA" id="ARBA00022741"/>
    </source>
</evidence>
<dbReference type="InterPro" id="IPR003661">
    <property type="entry name" value="HisK_dim/P_dom"/>
</dbReference>
<evidence type="ECO:0000256" key="14">
    <source>
        <dbReference type="SAM" id="Phobius"/>
    </source>
</evidence>
<evidence type="ECO:0000256" key="9">
    <source>
        <dbReference type="ARBA" id="ARBA00022840"/>
    </source>
</evidence>
<dbReference type="InterPro" id="IPR004358">
    <property type="entry name" value="Sig_transdc_His_kin-like_C"/>
</dbReference>
<dbReference type="InterPro" id="IPR003594">
    <property type="entry name" value="HATPase_dom"/>
</dbReference>
<evidence type="ECO:0000259" key="16">
    <source>
        <dbReference type="PROSITE" id="PS50885"/>
    </source>
</evidence>
<evidence type="ECO:0000256" key="8">
    <source>
        <dbReference type="ARBA" id="ARBA00022777"/>
    </source>
</evidence>
<keyword evidence="10 14" id="KW-1133">Transmembrane helix</keyword>
<evidence type="ECO:0000313" key="17">
    <source>
        <dbReference type="EMBL" id="GAA4430361.1"/>
    </source>
</evidence>